<protein>
    <submittedName>
        <fullName evidence="1">Uncharacterized protein</fullName>
    </submittedName>
</protein>
<dbReference type="Proteomes" id="UP000014200">
    <property type="component" value="Unassembled WGS sequence"/>
</dbReference>
<dbReference type="AlphaFoldDB" id="R9I9U4"/>
<name>R9I9U4_9BACT</name>
<sequence length="137" mass="15870">MTMFVAVIMKYFIAICTCFLLLCSLDNTGKGEIIREGQTEVLSSVSMLSDDADSYRQLATEKRYDAPNVKLIETNLLCLTLRTPVLTKIYPFLSTAQVRYHYRTLLPEEKFNNLFLSINYVKSSCRYFIYTLKHILI</sequence>
<evidence type="ECO:0000313" key="2">
    <source>
        <dbReference type="Proteomes" id="UP000014200"/>
    </source>
</evidence>
<reference evidence="1 2" key="1">
    <citation type="submission" date="2013-04" db="EMBL/GenBank/DDBJ databases">
        <title>The Genome Sequence of Bacteroides massiliensis dnLKV3.</title>
        <authorList>
            <consortium name="The Broad Institute Genomics Platform"/>
            <consortium name="The Broad Institute Genome Sequencing Center for Infectious Disease"/>
            <person name="Earl A."/>
            <person name="Xavier R."/>
            <person name="Kuhn K."/>
            <person name="Stappenbeck T."/>
            <person name="Walker B."/>
            <person name="Young S."/>
            <person name="Zeng Q."/>
            <person name="Gargeya S."/>
            <person name="Fitzgerald M."/>
            <person name="Haas B."/>
            <person name="Abouelleil A."/>
            <person name="Allen A.W."/>
            <person name="Alvarado L."/>
            <person name="Arachchi H.M."/>
            <person name="Berlin A.M."/>
            <person name="Chapman S.B."/>
            <person name="Gainer-Dewar J."/>
            <person name="Goldberg J."/>
            <person name="Griggs A."/>
            <person name="Gujja S."/>
            <person name="Hansen M."/>
            <person name="Howarth C."/>
            <person name="Imamovic A."/>
            <person name="Ireland A."/>
            <person name="Larimer J."/>
            <person name="McCowan C."/>
            <person name="Murphy C."/>
            <person name="Pearson M."/>
            <person name="Poon T.W."/>
            <person name="Priest M."/>
            <person name="Roberts A."/>
            <person name="Saif S."/>
            <person name="Shea T."/>
            <person name="Sisk P."/>
            <person name="Sykes S."/>
            <person name="Wortman J."/>
            <person name="Nusbaum C."/>
            <person name="Birren B."/>
        </authorList>
    </citation>
    <scope>NUCLEOTIDE SEQUENCE [LARGE SCALE GENOMIC DNA]</scope>
    <source>
        <strain evidence="2">dnLKV3</strain>
    </source>
</reference>
<organism evidence="1 2">
    <name type="scientific">Phocaeicola sartorii</name>
    <dbReference type="NCBI Taxonomy" id="671267"/>
    <lineage>
        <taxon>Bacteria</taxon>
        <taxon>Pseudomonadati</taxon>
        <taxon>Bacteroidota</taxon>
        <taxon>Bacteroidia</taxon>
        <taxon>Bacteroidales</taxon>
        <taxon>Bacteroidaceae</taxon>
        <taxon>Phocaeicola</taxon>
    </lineage>
</organism>
<accession>R9I9U4</accession>
<gene>
    <name evidence="1" type="ORF">C802_01422</name>
</gene>
<proteinExistence type="predicted"/>
<dbReference type="EMBL" id="ASSP01000009">
    <property type="protein sequence ID" value="EOS13582.1"/>
    <property type="molecule type" value="Genomic_DNA"/>
</dbReference>
<dbReference type="STRING" id="1235788.C802_01422"/>
<keyword evidence="2" id="KW-1185">Reference proteome</keyword>
<dbReference type="HOGENOM" id="CLU_1861195_0_0_10"/>
<comment type="caution">
    <text evidence="1">The sequence shown here is derived from an EMBL/GenBank/DDBJ whole genome shotgun (WGS) entry which is preliminary data.</text>
</comment>
<dbReference type="PATRIC" id="fig|1235788.3.peg.1455"/>
<evidence type="ECO:0000313" key="1">
    <source>
        <dbReference type="EMBL" id="EOS13582.1"/>
    </source>
</evidence>